<dbReference type="EMBL" id="WSZM01000776">
    <property type="protein sequence ID" value="KAF4029727.1"/>
    <property type="molecule type" value="Genomic_DNA"/>
</dbReference>
<protein>
    <submittedName>
        <fullName evidence="9 10">MORN repeat</fullName>
    </submittedName>
</protein>
<evidence type="ECO:0000313" key="10">
    <source>
        <dbReference type="EMBL" id="KAF4149607.1"/>
    </source>
</evidence>
<dbReference type="GO" id="GO:0005930">
    <property type="term" value="C:axoneme"/>
    <property type="evidence" value="ECO:0007669"/>
    <property type="project" value="UniProtKB-SubCell"/>
</dbReference>
<evidence type="ECO:0000256" key="1">
    <source>
        <dbReference type="ARBA" id="ARBA00004230"/>
    </source>
</evidence>
<dbReference type="GO" id="GO:0031514">
    <property type="term" value="C:motile cilium"/>
    <property type="evidence" value="ECO:0007669"/>
    <property type="project" value="UniProtKB-SubCell"/>
</dbReference>
<evidence type="ECO:0000256" key="2">
    <source>
        <dbReference type="ARBA" id="ARBA00004430"/>
    </source>
</evidence>
<dbReference type="PANTHER" id="PTHR46613:SF1">
    <property type="entry name" value="RADIAL SPOKE HEAD 10 HOMOLOG B-RELATED"/>
    <property type="match status" value="1"/>
</dbReference>
<dbReference type="AlphaFoldDB" id="A0A833RPG0"/>
<comment type="subcellular location">
    <subcellularLocation>
        <location evidence="1">Cell projection</location>
        <location evidence="1">Cilium</location>
        <location evidence="1">Flagellum</location>
    </subcellularLocation>
    <subcellularLocation>
        <location evidence="2">Cytoplasm</location>
        <location evidence="2">Cytoskeleton</location>
        <location evidence="2">Cilium axoneme</location>
    </subcellularLocation>
</comment>
<dbReference type="SUPFAM" id="SSF82185">
    <property type="entry name" value="Histone H3 K4-specific methyltransferase SET7/9 N-terminal domain"/>
    <property type="match status" value="3"/>
</dbReference>
<organism evidence="9 11">
    <name type="scientific">Phytophthora infestans</name>
    <name type="common">Potato late blight agent</name>
    <name type="synonym">Botrytis infestans</name>
    <dbReference type="NCBI Taxonomy" id="4787"/>
    <lineage>
        <taxon>Eukaryota</taxon>
        <taxon>Sar</taxon>
        <taxon>Stramenopiles</taxon>
        <taxon>Oomycota</taxon>
        <taxon>Peronosporomycetes</taxon>
        <taxon>Peronosporales</taxon>
        <taxon>Peronosporaceae</taxon>
        <taxon>Phytophthora</taxon>
    </lineage>
</organism>
<keyword evidence="8" id="KW-0966">Cell projection</keyword>
<keyword evidence="7" id="KW-0206">Cytoskeleton</keyword>
<name>A0A833RPG0_PHYIN</name>
<evidence type="ECO:0000313" key="11">
    <source>
        <dbReference type="Proteomes" id="UP000602510"/>
    </source>
</evidence>
<accession>A0A833RPG0</accession>
<sequence length="779" mass="86813">MATATWMKSPPLDPRVLANVVTSYDGETLQVPDCDVPVYHGKGRLEFKTGFTYTGDFVHGRMHGTGHIEWLTSGVVYEGEFARNEITGIGTYWWPNGSSYVGDVKCGKRHGHGVFVTGDRGLVLQRGEPDVGHDGTSEGAEDVPKPLLFAFHSPEYQGGGGESLEEMNGGEGVVVAQSNARYDGEWENGLPHGYGELTFDAARNIRYEGQFLEGKREGRGHMHYADGSVYAGDWKADVKSGQGVMTWMTTRGADEVSSANATPLERYDGEWENDCQEGFGRHVWLVNPLSGSSNKNWYEGEFHEGLRHGRGVFFYANGARYEGEWKANVKDGYGLFFYEDGRVFVGLFRQDRSVEGSYATAATAGLITPIPVESSTATSPSQPPNSAGIMLYINDLLPITDVPRREKARKAVEHAALRINTELRALYRECIKQSRRSLAPGSNDADDPGTLLELFECRQLLSQCGFYFTSGQLETYLKHVRKAQRAGALAIASSLNITEHFLDDLPTENRLKHPIDPSRLEVVPWDEQLLFREFVELLVRIGYAWVTTAETDGMITLSGSLDSAVFLVDVFSDVYDQMMRGRQKTLSQSSPTWLSLLRVELMGKNLHSIFTKHHDHLQQLYNNCITPSVLRQDEDVSEQEFYTPIDKTEPDVSVRSVLVMLRNEPPVDTPIFTPEFRIHDALLALNRAFTASSPPLNAELLRSVASGCSSSDNQDSEPDAFFMGTTLVFSEFLDAIATVLFTKQHTALTNNRQTTEELPLCVLVDQFMQSMKMEAHRVV</sequence>
<reference evidence="9" key="1">
    <citation type="submission" date="2020-04" db="EMBL/GenBank/DDBJ databases">
        <title>Hybrid Assembly of Korean Phytophthora infestans isolates.</title>
        <authorList>
            <person name="Prokchorchik M."/>
            <person name="Lee Y."/>
            <person name="Seo J."/>
            <person name="Cho J.-H."/>
            <person name="Park Y.-E."/>
            <person name="Jang D.-C."/>
            <person name="Im J.-S."/>
            <person name="Choi J.-G."/>
            <person name="Park H.-J."/>
            <person name="Lee G.-B."/>
            <person name="Lee Y.-G."/>
            <person name="Hong S.-Y."/>
            <person name="Cho K."/>
            <person name="Sohn K.H."/>
        </authorList>
    </citation>
    <scope>NUCLEOTIDE SEQUENCE</scope>
    <source>
        <strain evidence="9">KR_1_A1</strain>
        <strain evidence="10">KR_2_A2</strain>
    </source>
</reference>
<dbReference type="Proteomes" id="UP000602510">
    <property type="component" value="Unassembled WGS sequence"/>
</dbReference>
<keyword evidence="6" id="KW-0969">Cilium</keyword>
<evidence type="ECO:0000256" key="4">
    <source>
        <dbReference type="ARBA" id="ARBA00022737"/>
    </source>
</evidence>
<comment type="caution">
    <text evidence="9">The sequence shown here is derived from an EMBL/GenBank/DDBJ whole genome shotgun (WGS) entry which is preliminary data.</text>
</comment>
<evidence type="ECO:0000256" key="3">
    <source>
        <dbReference type="ARBA" id="ARBA00022490"/>
    </source>
</evidence>
<dbReference type="Pfam" id="PF02493">
    <property type="entry name" value="MORN"/>
    <property type="match status" value="9"/>
</dbReference>
<proteinExistence type="predicted"/>
<evidence type="ECO:0000256" key="8">
    <source>
        <dbReference type="ARBA" id="ARBA00023273"/>
    </source>
</evidence>
<dbReference type="SMART" id="SM00698">
    <property type="entry name" value="MORN"/>
    <property type="match status" value="9"/>
</dbReference>
<evidence type="ECO:0000256" key="6">
    <source>
        <dbReference type="ARBA" id="ARBA00023069"/>
    </source>
</evidence>
<dbReference type="InterPro" id="IPR003409">
    <property type="entry name" value="MORN"/>
</dbReference>
<dbReference type="PANTHER" id="PTHR46613">
    <property type="entry name" value="RADIAL SPOKE HEAD 10 HOMOLOG B-RELATED"/>
    <property type="match status" value="1"/>
</dbReference>
<evidence type="ECO:0000256" key="7">
    <source>
        <dbReference type="ARBA" id="ARBA00023212"/>
    </source>
</evidence>
<gene>
    <name evidence="9" type="ORF">GN244_ATG18527</name>
    <name evidence="10" type="ORF">GN958_ATG01191</name>
</gene>
<evidence type="ECO:0000313" key="9">
    <source>
        <dbReference type="EMBL" id="KAF4029727.1"/>
    </source>
</evidence>
<keyword evidence="3" id="KW-0963">Cytoplasm</keyword>
<dbReference type="Proteomes" id="UP000704712">
    <property type="component" value="Unassembled WGS sequence"/>
</dbReference>
<dbReference type="EMBL" id="JAACNO010000148">
    <property type="protein sequence ID" value="KAF4149607.1"/>
    <property type="molecule type" value="Genomic_DNA"/>
</dbReference>
<dbReference type="Gene3D" id="2.20.110.10">
    <property type="entry name" value="Histone H3 K4-specific methyltransferase SET7/9 N-terminal domain"/>
    <property type="match status" value="4"/>
</dbReference>
<evidence type="ECO:0000256" key="5">
    <source>
        <dbReference type="ARBA" id="ARBA00022846"/>
    </source>
</evidence>
<keyword evidence="5" id="KW-0282">Flagellum</keyword>
<keyword evidence="4" id="KW-0677">Repeat</keyword>
<keyword evidence="11" id="KW-1185">Reference proteome</keyword>